<dbReference type="Pfam" id="PF11967">
    <property type="entry name" value="RecO_N"/>
    <property type="match status" value="1"/>
</dbReference>
<dbReference type="InterPro" id="IPR003717">
    <property type="entry name" value="RecO"/>
</dbReference>
<evidence type="ECO:0000256" key="5">
    <source>
        <dbReference type="ARBA" id="ARBA00023204"/>
    </source>
</evidence>
<feature type="domain" description="DNA replication/recombination mediator RecO N-terminal" evidence="7">
    <location>
        <begin position="1"/>
        <end position="78"/>
    </location>
</feature>
<dbReference type="GO" id="GO:0006302">
    <property type="term" value="P:double-strand break repair"/>
    <property type="evidence" value="ECO:0007669"/>
    <property type="project" value="TreeGrafter"/>
</dbReference>
<dbReference type="Pfam" id="PF02565">
    <property type="entry name" value="RecO_C"/>
    <property type="match status" value="1"/>
</dbReference>
<comment type="similarity">
    <text evidence="1">Belongs to the RecO family.</text>
</comment>
<dbReference type="Gene3D" id="2.40.50.140">
    <property type="entry name" value="Nucleic acid-binding proteins"/>
    <property type="match status" value="1"/>
</dbReference>
<dbReference type="AlphaFoldDB" id="A0A381VW62"/>
<proteinExistence type="inferred from homology"/>
<dbReference type="InterPro" id="IPR037278">
    <property type="entry name" value="ARFGAP/RecO"/>
</dbReference>
<dbReference type="InterPro" id="IPR012340">
    <property type="entry name" value="NA-bd_OB-fold"/>
</dbReference>
<accession>A0A381VW62</accession>
<evidence type="ECO:0000313" key="8">
    <source>
        <dbReference type="EMBL" id="SVA44536.1"/>
    </source>
</evidence>
<dbReference type="InterPro" id="IPR022572">
    <property type="entry name" value="DNA_rep/recomb_RecO_N"/>
</dbReference>
<dbReference type="SUPFAM" id="SSF50249">
    <property type="entry name" value="Nucleic acid-binding proteins"/>
    <property type="match status" value="1"/>
</dbReference>
<dbReference type="PANTHER" id="PTHR33991">
    <property type="entry name" value="DNA REPAIR PROTEIN RECO"/>
    <property type="match status" value="1"/>
</dbReference>
<reference evidence="8" key="1">
    <citation type="submission" date="2018-05" db="EMBL/GenBank/DDBJ databases">
        <authorList>
            <person name="Lanie J.A."/>
            <person name="Ng W.-L."/>
            <person name="Kazmierczak K.M."/>
            <person name="Andrzejewski T.M."/>
            <person name="Davidsen T.M."/>
            <person name="Wayne K.J."/>
            <person name="Tettelin H."/>
            <person name="Glass J.I."/>
            <person name="Rusch D."/>
            <person name="Podicherti R."/>
            <person name="Tsui H.-C.T."/>
            <person name="Winkler M.E."/>
        </authorList>
    </citation>
    <scope>NUCLEOTIDE SEQUENCE</scope>
</reference>
<dbReference type="HAMAP" id="MF_00201">
    <property type="entry name" value="RecO"/>
    <property type="match status" value="1"/>
</dbReference>
<evidence type="ECO:0000256" key="3">
    <source>
        <dbReference type="ARBA" id="ARBA00022763"/>
    </source>
</evidence>
<organism evidence="8">
    <name type="scientific">marine metagenome</name>
    <dbReference type="NCBI Taxonomy" id="408172"/>
    <lineage>
        <taxon>unclassified sequences</taxon>
        <taxon>metagenomes</taxon>
        <taxon>ecological metagenomes</taxon>
    </lineage>
</organism>
<keyword evidence="3" id="KW-0227">DNA damage</keyword>
<gene>
    <name evidence="8" type="ORF">METZ01_LOCUS97390</name>
</gene>
<evidence type="ECO:0000256" key="6">
    <source>
        <dbReference type="ARBA" id="ARBA00033409"/>
    </source>
</evidence>
<keyword evidence="5" id="KW-0234">DNA repair</keyword>
<evidence type="ECO:0000256" key="2">
    <source>
        <dbReference type="ARBA" id="ARBA00021310"/>
    </source>
</evidence>
<dbReference type="GO" id="GO:0006310">
    <property type="term" value="P:DNA recombination"/>
    <property type="evidence" value="ECO:0007669"/>
    <property type="project" value="UniProtKB-KW"/>
</dbReference>
<protein>
    <recommendedName>
        <fullName evidence="2">DNA repair protein RecO</fullName>
    </recommendedName>
    <alternativeName>
        <fullName evidence="6">Recombination protein O</fullName>
    </alternativeName>
</protein>
<evidence type="ECO:0000256" key="4">
    <source>
        <dbReference type="ARBA" id="ARBA00023172"/>
    </source>
</evidence>
<dbReference type="InterPro" id="IPR042242">
    <property type="entry name" value="RecO_C"/>
</dbReference>
<dbReference type="NCBIfam" id="TIGR00613">
    <property type="entry name" value="reco"/>
    <property type="match status" value="1"/>
</dbReference>
<dbReference type="Gene3D" id="1.20.1440.120">
    <property type="entry name" value="Recombination protein O, C-terminal domain"/>
    <property type="match status" value="1"/>
</dbReference>
<dbReference type="GO" id="GO:0043590">
    <property type="term" value="C:bacterial nucleoid"/>
    <property type="evidence" value="ECO:0007669"/>
    <property type="project" value="TreeGrafter"/>
</dbReference>
<keyword evidence="4" id="KW-0233">DNA recombination</keyword>
<dbReference type="EMBL" id="UINC01009970">
    <property type="protein sequence ID" value="SVA44536.1"/>
    <property type="molecule type" value="Genomic_DNA"/>
</dbReference>
<evidence type="ECO:0000256" key="1">
    <source>
        <dbReference type="ARBA" id="ARBA00007452"/>
    </source>
</evidence>
<name>A0A381VW62_9ZZZZ</name>
<dbReference type="SUPFAM" id="SSF57863">
    <property type="entry name" value="ArfGap/RecO-like zinc finger"/>
    <property type="match status" value="1"/>
</dbReference>
<sequence length="229" mass="26087">MIVHTPAIVLKSFPYSDTSIIARCFSKDQGKVSIIVKGARSKSSPKTAHFQPLGYIEMIYNNKPDRGLQVLSKVDFIEFWPRIIEDLKAVTLSMTILEITDKTLSENDPYPGLFNTLVNVLRMYNEQKTNPNLLFWFYECALLSHLGFRPSLDKLEFPGLTLVDLDSGPNSRAILTKLLKENMGDLPSEPIMAKDRKVISDYLWTLLRYHCDGLDKIKSMDVARNILTD</sequence>
<dbReference type="PANTHER" id="PTHR33991:SF1">
    <property type="entry name" value="DNA REPAIR PROTEIN RECO"/>
    <property type="match status" value="1"/>
</dbReference>
<evidence type="ECO:0000259" key="7">
    <source>
        <dbReference type="Pfam" id="PF11967"/>
    </source>
</evidence>